<sequence length="105" mass="11519">SSRRCFSSWSCAFPWASRRYRGLGLAGGLHVAVELDRVQLGVPQDRTCEDRSLGTPVYRLNQGIRLALDFGIQRCVGAQRDQCIAGGVLEVPARVSFCSRALPLP</sequence>
<dbReference type="AlphaFoldDB" id="A0AAD2H815"/>
<name>A0AAD2H815_9AGAR</name>
<dbReference type="EMBL" id="CAVNYO010000138">
    <property type="protein sequence ID" value="CAK5269117.1"/>
    <property type="molecule type" value="Genomic_DNA"/>
</dbReference>
<keyword evidence="2" id="KW-1185">Reference proteome</keyword>
<protein>
    <submittedName>
        <fullName evidence="1">Uncharacterized protein</fullName>
    </submittedName>
</protein>
<accession>A0AAD2H815</accession>
<reference evidence="1" key="1">
    <citation type="submission" date="2023-11" db="EMBL/GenBank/DDBJ databases">
        <authorList>
            <person name="De Vega J J."/>
            <person name="De Vega J J."/>
        </authorList>
    </citation>
    <scope>NUCLEOTIDE SEQUENCE</scope>
</reference>
<comment type="caution">
    <text evidence="1">The sequence shown here is derived from an EMBL/GenBank/DDBJ whole genome shotgun (WGS) entry which is preliminary data.</text>
</comment>
<organism evidence="1 2">
    <name type="scientific">Mycena citricolor</name>
    <dbReference type="NCBI Taxonomy" id="2018698"/>
    <lineage>
        <taxon>Eukaryota</taxon>
        <taxon>Fungi</taxon>
        <taxon>Dikarya</taxon>
        <taxon>Basidiomycota</taxon>
        <taxon>Agaricomycotina</taxon>
        <taxon>Agaricomycetes</taxon>
        <taxon>Agaricomycetidae</taxon>
        <taxon>Agaricales</taxon>
        <taxon>Marasmiineae</taxon>
        <taxon>Mycenaceae</taxon>
        <taxon>Mycena</taxon>
    </lineage>
</organism>
<dbReference type="Proteomes" id="UP001295794">
    <property type="component" value="Unassembled WGS sequence"/>
</dbReference>
<feature type="non-terminal residue" evidence="1">
    <location>
        <position position="1"/>
    </location>
</feature>
<gene>
    <name evidence="1" type="ORF">MYCIT1_LOCUS12604</name>
</gene>
<proteinExistence type="predicted"/>
<evidence type="ECO:0000313" key="2">
    <source>
        <dbReference type="Proteomes" id="UP001295794"/>
    </source>
</evidence>
<evidence type="ECO:0000313" key="1">
    <source>
        <dbReference type="EMBL" id="CAK5269117.1"/>
    </source>
</evidence>